<name>A0A1I4JH11_9RHOB</name>
<gene>
    <name evidence="3" type="ORF">SAMN04488042_1011011</name>
</gene>
<dbReference type="PROSITE" id="PS51257">
    <property type="entry name" value="PROKAR_LIPOPROTEIN"/>
    <property type="match status" value="1"/>
</dbReference>
<evidence type="ECO:0000313" key="4">
    <source>
        <dbReference type="Proteomes" id="UP000199144"/>
    </source>
</evidence>
<dbReference type="AlphaFoldDB" id="A0A1I4JH11"/>
<dbReference type="FunFam" id="1.10.8.350:FF:000001">
    <property type="entry name" value="Lytic murein transglycosylase B"/>
    <property type="match status" value="1"/>
</dbReference>
<dbReference type="Proteomes" id="UP000199144">
    <property type="component" value="Unassembled WGS sequence"/>
</dbReference>
<evidence type="ECO:0000259" key="2">
    <source>
        <dbReference type="Pfam" id="PF13406"/>
    </source>
</evidence>
<feature type="domain" description="Peptidoglycan binding-like" evidence="1">
    <location>
        <begin position="329"/>
        <end position="383"/>
    </location>
</feature>
<dbReference type="InterPro" id="IPR023346">
    <property type="entry name" value="Lysozyme-like_dom_sf"/>
</dbReference>
<feature type="domain" description="Transglycosylase SLT" evidence="2">
    <location>
        <begin position="273"/>
        <end position="307"/>
    </location>
</feature>
<dbReference type="InterPro" id="IPR036365">
    <property type="entry name" value="PGBD-like_sf"/>
</dbReference>
<dbReference type="Gene3D" id="1.10.530.10">
    <property type="match status" value="2"/>
</dbReference>
<dbReference type="Pfam" id="PF01471">
    <property type="entry name" value="PG_binding_1"/>
    <property type="match status" value="1"/>
</dbReference>
<dbReference type="InterPro" id="IPR036366">
    <property type="entry name" value="PGBDSf"/>
</dbReference>
<dbReference type="SUPFAM" id="SSF47090">
    <property type="entry name" value="PGBD-like"/>
    <property type="match status" value="1"/>
</dbReference>
<dbReference type="Gene3D" id="1.10.101.10">
    <property type="entry name" value="PGBD-like superfamily/PGBD"/>
    <property type="match status" value="1"/>
</dbReference>
<dbReference type="InterPro" id="IPR011970">
    <property type="entry name" value="MltB_2"/>
</dbReference>
<dbReference type="STRING" id="254406.SAMN04488042_1011011"/>
<dbReference type="NCBIfam" id="TIGR02283">
    <property type="entry name" value="MltB_2"/>
    <property type="match status" value="1"/>
</dbReference>
<keyword evidence="4" id="KW-1185">Reference proteome</keyword>
<protein>
    <submittedName>
        <fullName evidence="3">Lytic murein transglycosylase</fullName>
    </submittedName>
</protein>
<dbReference type="OrthoDB" id="9808544at2"/>
<dbReference type="SUPFAM" id="SSF53955">
    <property type="entry name" value="Lysozyme-like"/>
    <property type="match status" value="1"/>
</dbReference>
<dbReference type="InterPro" id="IPR031304">
    <property type="entry name" value="SLT_2"/>
</dbReference>
<dbReference type="InterPro" id="IPR002477">
    <property type="entry name" value="Peptidoglycan-bd-like"/>
</dbReference>
<dbReference type="Pfam" id="PF13406">
    <property type="entry name" value="SLT_2"/>
    <property type="match status" value="2"/>
</dbReference>
<dbReference type="Gene3D" id="1.10.8.350">
    <property type="entry name" value="Bacterial muramidase"/>
    <property type="match status" value="1"/>
</dbReference>
<evidence type="ECO:0000313" key="3">
    <source>
        <dbReference type="EMBL" id="SFL65487.1"/>
    </source>
</evidence>
<proteinExistence type="predicted"/>
<dbReference type="PANTHER" id="PTHR30163:SF8">
    <property type="entry name" value="LYTIC MUREIN TRANSGLYCOSYLASE"/>
    <property type="match status" value="1"/>
</dbReference>
<dbReference type="GO" id="GO:0008933">
    <property type="term" value="F:peptidoglycan lytic transglycosylase activity"/>
    <property type="evidence" value="ECO:0007669"/>
    <property type="project" value="TreeGrafter"/>
</dbReference>
<sequence length="384" mass="41247">MSISRRHFTIGMAALGLSACTNQALRQPQQRSTVSIGGLPVDLRPIPNAGYDAWVKAFRGRAMAKGISETTLNAAFRNAGYLPGVIKRDRNQAEFKRSLEDYLSIAASDERISKGRAAFARHRNTLKTLESSYGVDAEIICAIWGLESFYGERRGDVPVISATSTLAYDGRRGAFFEKQLVAALQIVQSGDIPADRMTGSWAGAMGHTQFIPTSYQAFAVDFTGDGRRDIWSEDPTDALASTAAYLQKNGWTRGVKWGGEAGPGAPSGRVIQPQDGGPKFSVTSNFNVIKRYNNSDSYAIGVGHLADRIGGAGPLRGSFPPDEYGLTKKDRIAMQEKLTARGFDTGGSDGVIGPKTREAIGAYQSSVGITPTGEPSLDLLRKLG</sequence>
<accession>A0A1I4JH11</accession>
<dbReference type="EMBL" id="FOTQ01000001">
    <property type="protein sequence ID" value="SFL65487.1"/>
    <property type="molecule type" value="Genomic_DNA"/>
</dbReference>
<dbReference type="GO" id="GO:0009253">
    <property type="term" value="P:peptidoglycan catabolic process"/>
    <property type="evidence" value="ECO:0007669"/>
    <property type="project" value="TreeGrafter"/>
</dbReference>
<dbReference type="CDD" id="cd13399">
    <property type="entry name" value="Slt35-like"/>
    <property type="match status" value="1"/>
</dbReference>
<dbReference type="PANTHER" id="PTHR30163">
    <property type="entry name" value="MEMBRANE-BOUND LYTIC MUREIN TRANSGLYCOSYLASE B"/>
    <property type="match status" value="1"/>
</dbReference>
<organism evidence="3 4">
    <name type="scientific">Shimia aestuarii</name>
    <dbReference type="NCBI Taxonomy" id="254406"/>
    <lineage>
        <taxon>Bacteria</taxon>
        <taxon>Pseudomonadati</taxon>
        <taxon>Pseudomonadota</taxon>
        <taxon>Alphaproteobacteria</taxon>
        <taxon>Rhodobacterales</taxon>
        <taxon>Roseobacteraceae</taxon>
    </lineage>
</organism>
<feature type="domain" description="Transglycosylase SLT" evidence="2">
    <location>
        <begin position="52"/>
        <end position="260"/>
    </location>
</feature>
<reference evidence="3 4" key="1">
    <citation type="submission" date="2016-10" db="EMBL/GenBank/DDBJ databases">
        <authorList>
            <person name="de Groot N.N."/>
        </authorList>
    </citation>
    <scope>NUCLEOTIDE SEQUENCE [LARGE SCALE GENOMIC DNA]</scope>
    <source>
        <strain evidence="3 4">DSM 15283</strain>
    </source>
</reference>
<dbReference type="RefSeq" id="WP_093091438.1">
    <property type="nucleotide sequence ID" value="NZ_FOTQ01000001.1"/>
</dbReference>
<dbReference type="InterPro" id="IPR043426">
    <property type="entry name" value="MltB-like"/>
</dbReference>
<evidence type="ECO:0000259" key="1">
    <source>
        <dbReference type="Pfam" id="PF01471"/>
    </source>
</evidence>